<evidence type="ECO:0000313" key="7">
    <source>
        <dbReference type="EMBL" id="CAD9676912.1"/>
    </source>
</evidence>
<proteinExistence type="inferred from homology"/>
<dbReference type="EMBL" id="HBHK01009047">
    <property type="protein sequence ID" value="CAD9676912.1"/>
    <property type="molecule type" value="Transcribed_RNA"/>
</dbReference>
<dbReference type="GO" id="GO:0016887">
    <property type="term" value="F:ATP hydrolysis activity"/>
    <property type="evidence" value="ECO:0007669"/>
    <property type="project" value="InterPro"/>
</dbReference>
<dbReference type="AlphaFoldDB" id="A0A7S2RPJ8"/>
<evidence type="ECO:0000256" key="1">
    <source>
        <dbReference type="ARBA" id="ARBA00010171"/>
    </source>
</evidence>
<dbReference type="Pfam" id="PF13476">
    <property type="entry name" value="AAA_23"/>
    <property type="match status" value="1"/>
</dbReference>
<protein>
    <recommendedName>
        <fullName evidence="2">Structural maintenance of chromosomes protein 5</fullName>
    </recommendedName>
</protein>
<dbReference type="SUPFAM" id="SSF52540">
    <property type="entry name" value="P-loop containing nucleoside triphosphate hydrolases"/>
    <property type="match status" value="1"/>
</dbReference>
<evidence type="ECO:0000259" key="6">
    <source>
        <dbReference type="Pfam" id="PF13476"/>
    </source>
</evidence>
<feature type="coiled-coil region" evidence="4">
    <location>
        <begin position="631"/>
        <end position="658"/>
    </location>
</feature>
<feature type="coiled-coil region" evidence="4">
    <location>
        <begin position="197"/>
        <end position="231"/>
    </location>
</feature>
<dbReference type="GO" id="GO:0003697">
    <property type="term" value="F:single-stranded DNA binding"/>
    <property type="evidence" value="ECO:0007669"/>
    <property type="project" value="TreeGrafter"/>
</dbReference>
<dbReference type="InterPro" id="IPR038729">
    <property type="entry name" value="Rad50/SbcC_AAA"/>
</dbReference>
<dbReference type="GO" id="GO:0005634">
    <property type="term" value="C:nucleus"/>
    <property type="evidence" value="ECO:0007669"/>
    <property type="project" value="TreeGrafter"/>
</dbReference>
<feature type="coiled-coil region" evidence="4">
    <location>
        <begin position="821"/>
        <end position="855"/>
    </location>
</feature>
<dbReference type="Gene3D" id="3.40.50.300">
    <property type="entry name" value="P-loop containing nucleotide triphosphate hydrolases"/>
    <property type="match status" value="2"/>
</dbReference>
<feature type="coiled-coil region" evidence="4">
    <location>
        <begin position="400"/>
        <end position="427"/>
    </location>
</feature>
<gene>
    <name evidence="7" type="ORF">QSP1433_LOCUS5587</name>
</gene>
<name>A0A7S2RPJ8_9STRA</name>
<keyword evidence="3 4" id="KW-0175">Coiled coil</keyword>
<reference evidence="7" key="1">
    <citation type="submission" date="2021-01" db="EMBL/GenBank/DDBJ databases">
        <authorList>
            <person name="Corre E."/>
            <person name="Pelletier E."/>
            <person name="Niang G."/>
            <person name="Scheremetjew M."/>
            <person name="Finn R."/>
            <person name="Kale V."/>
            <person name="Holt S."/>
            <person name="Cochrane G."/>
            <person name="Meng A."/>
            <person name="Brown T."/>
            <person name="Cohen L."/>
        </authorList>
    </citation>
    <scope>NUCLEOTIDE SEQUENCE</scope>
    <source>
        <strain evidence="7">NY070348D</strain>
    </source>
</reference>
<dbReference type="PANTHER" id="PTHR45916:SF1">
    <property type="entry name" value="STRUCTURAL MAINTENANCE OF CHROMOSOMES PROTEIN 5"/>
    <property type="match status" value="1"/>
</dbReference>
<dbReference type="GO" id="GO:0030915">
    <property type="term" value="C:Smc5-Smc6 complex"/>
    <property type="evidence" value="ECO:0007669"/>
    <property type="project" value="TreeGrafter"/>
</dbReference>
<feature type="domain" description="Rad50/SbcC-type AAA" evidence="6">
    <location>
        <begin position="20"/>
        <end position="267"/>
    </location>
</feature>
<feature type="coiled-coil region" evidence="4">
    <location>
        <begin position="761"/>
        <end position="788"/>
    </location>
</feature>
<dbReference type="PANTHER" id="PTHR45916">
    <property type="entry name" value="STRUCTURAL MAINTENANCE OF CHROMOSOMES PROTEIN 5"/>
    <property type="match status" value="1"/>
</dbReference>
<evidence type="ECO:0000256" key="4">
    <source>
        <dbReference type="SAM" id="Coils"/>
    </source>
</evidence>
<evidence type="ECO:0000256" key="5">
    <source>
        <dbReference type="SAM" id="MobiDB-lite"/>
    </source>
</evidence>
<feature type="region of interest" description="Disordered" evidence="5">
    <location>
        <begin position="284"/>
        <end position="304"/>
    </location>
</feature>
<dbReference type="GO" id="GO:0000724">
    <property type="term" value="P:double-strand break repair via homologous recombination"/>
    <property type="evidence" value="ECO:0007669"/>
    <property type="project" value="TreeGrafter"/>
</dbReference>
<evidence type="ECO:0000256" key="3">
    <source>
        <dbReference type="ARBA" id="ARBA00023054"/>
    </source>
</evidence>
<comment type="similarity">
    <text evidence="1">Belongs to the SMC family. SMC5 subfamily.</text>
</comment>
<evidence type="ECO:0000256" key="2">
    <source>
        <dbReference type="ARBA" id="ARBA00018687"/>
    </source>
</evidence>
<accession>A0A7S2RPJ8</accession>
<sequence length="1083" mass="123362">MAMAGERYAQPGFQTGSIVRVKLHNFMSYSDTEFFAGPRLNMVIGPNGSGKSTIVCALALGLGGTPKLLSRSSTVSGFIKTGCDKCRIEIELYDKFNGNAIVVREIFGATPGSKKNSKGTSSYTWRGKPVSENNLKMELKRNYSIQVDNPTQFLPQDKVSAFSKMDGQELLTETIRAGLGSDFLVRQTQLIQRESELKDASVTMERQKQDLELKRKQFDKMSKTVEVLKERQKKEEELIFYEAKIRYQEYEMATNEYKYMKEETKAKKAVAREALTAFTAAEDELRKKKKEASQGEDEGTARDKKFVHNLPKKLKNFGAETTAQVTEVEKGAEAIKTIAEDRVKRLKDMREVQAQLESHEQTMKNWKKKNDEKALLKKKSALTAERRDIDKEVSANTQQKRAIVDEMDKLETKKNRLSKKLHGLLAEETSKEAPLQRLPGYLKSTVMGAWNKVKDMMERKVLHKEVFLILLEVKCGTEALAWYLEKAVNVKNLCTFVTQNEHDRELVMGIRGINVMNISKVGQGRHATSKDTQTTLGLQGYLDELIQGPSPVIQALRNISNIDSVLIGLPTCDKKITNFDETELGRMLNNQIVFSPTTKRVFKTSKYSKNISIVNDSWRLGKPRAIDVDVSEDLKHEIESLKESIKSTQTKLDNNDKDLKNTVDCASKLFEKKETASNELHAVQEILQARNTIENAIKRAKVSMDKLKKKNSKTLAQEIKTNLVSSLTDLKELVDCTSKCNKVIDEFDKVQDRRVSQMLRKTKLKTKMRQATLKLDKLKKRKETTEYEYSSFLAKRDKLKQNASLMANDFKDFSAKHGMDSEENKEKLTSMSDDLTDLESERDLLKQSLAQTMSDPGLLQRYNELKTEIELLEPKVDDFESSHETLRIEFEEERNIWIEKVEDLVDKVNIQFRQGFEAVEKKGYECAGTVALEKPDNAIDQYRVAIKVRFRKGVPLQPLQVETQSGGERSLVTFLYLLALNKISQVPFRVVDEINQGMDATKERLSFDQLVASCCGEEAAKSQYFLITPKLLTGLKYHKDITFHVIFNGPGALPQKDFSWQHFVKRKLGEPEAVSSSRKRIRA</sequence>
<organism evidence="7">
    <name type="scientific">Mucochytrium quahogii</name>
    <dbReference type="NCBI Taxonomy" id="96639"/>
    <lineage>
        <taxon>Eukaryota</taxon>
        <taxon>Sar</taxon>
        <taxon>Stramenopiles</taxon>
        <taxon>Bigyra</taxon>
        <taxon>Labyrinthulomycetes</taxon>
        <taxon>Thraustochytrida</taxon>
        <taxon>Thraustochytriidae</taxon>
        <taxon>Mucochytrium</taxon>
    </lineage>
</organism>
<dbReference type="InterPro" id="IPR027417">
    <property type="entry name" value="P-loop_NTPase"/>
</dbReference>
<feature type="coiled-coil region" evidence="4">
    <location>
        <begin position="690"/>
        <end position="717"/>
    </location>
</feature>